<dbReference type="VEuPathDB" id="FungiDB:SDRG_14009"/>
<accession>T0PRR3</accession>
<dbReference type="RefSeq" id="XP_008618334.1">
    <property type="nucleotide sequence ID" value="XM_008620112.1"/>
</dbReference>
<dbReference type="InterPro" id="IPR038765">
    <property type="entry name" value="Papain-like_cys_pep_sf"/>
</dbReference>
<feature type="region of interest" description="Disordered" evidence="2">
    <location>
        <begin position="117"/>
        <end position="170"/>
    </location>
</feature>
<reference evidence="3 4" key="1">
    <citation type="submission" date="2012-04" db="EMBL/GenBank/DDBJ databases">
        <title>The Genome Sequence of Saprolegnia declina VS20.</title>
        <authorList>
            <consortium name="The Broad Institute Genome Sequencing Platform"/>
            <person name="Russ C."/>
            <person name="Nusbaum C."/>
            <person name="Tyler B."/>
            <person name="van West P."/>
            <person name="Dieguez-Uribeondo J."/>
            <person name="de Bruijn I."/>
            <person name="Tripathy S."/>
            <person name="Jiang R."/>
            <person name="Young S.K."/>
            <person name="Zeng Q."/>
            <person name="Gargeya S."/>
            <person name="Fitzgerald M."/>
            <person name="Haas B."/>
            <person name="Abouelleil A."/>
            <person name="Alvarado L."/>
            <person name="Arachchi H.M."/>
            <person name="Berlin A."/>
            <person name="Chapman S.B."/>
            <person name="Goldberg J."/>
            <person name="Griggs A."/>
            <person name="Gujja S."/>
            <person name="Hansen M."/>
            <person name="Howarth C."/>
            <person name="Imamovic A."/>
            <person name="Larimer J."/>
            <person name="McCowen C."/>
            <person name="Montmayeur A."/>
            <person name="Murphy C."/>
            <person name="Neiman D."/>
            <person name="Pearson M."/>
            <person name="Priest M."/>
            <person name="Roberts A."/>
            <person name="Saif S."/>
            <person name="Shea T."/>
            <person name="Sisk P."/>
            <person name="Sykes S."/>
            <person name="Wortman J."/>
            <person name="Nusbaum C."/>
            <person name="Birren B."/>
        </authorList>
    </citation>
    <scope>NUCLEOTIDE SEQUENCE [LARGE SCALE GENOMIC DNA]</scope>
    <source>
        <strain evidence="3 4">VS20</strain>
    </source>
</reference>
<evidence type="ECO:0000313" key="3">
    <source>
        <dbReference type="EMBL" id="EQC28184.1"/>
    </source>
</evidence>
<organism evidence="3 4">
    <name type="scientific">Saprolegnia diclina (strain VS20)</name>
    <dbReference type="NCBI Taxonomy" id="1156394"/>
    <lineage>
        <taxon>Eukaryota</taxon>
        <taxon>Sar</taxon>
        <taxon>Stramenopiles</taxon>
        <taxon>Oomycota</taxon>
        <taxon>Saprolegniomycetes</taxon>
        <taxon>Saprolegniales</taxon>
        <taxon>Saprolegniaceae</taxon>
        <taxon>Saprolegnia</taxon>
    </lineage>
</organism>
<dbReference type="GeneID" id="19954736"/>
<dbReference type="SUPFAM" id="SSF54001">
    <property type="entry name" value="Cysteine proteinases"/>
    <property type="match status" value="1"/>
</dbReference>
<evidence type="ECO:0000256" key="2">
    <source>
        <dbReference type="SAM" id="MobiDB-lite"/>
    </source>
</evidence>
<dbReference type="InParanoid" id="T0PRR3"/>
<sequence length="391" mass="42813">MRTRVNSTATADDPIAALEARFEAQARANAAELQGLRAALRPVAPPGEASRAKTALERENAELKAELAALKRKHHELQTMFQEHLRGVQLAATTMTTKVHRLCGLNGDDEAAAPTVQAIAPPAVSKRPIATRSSNGSTTEQATAKRPRRQRKSAVEDPGDPPSVSPPATTMSDVARLRAGMDLTPQLADRFLNRQLRGRTQNGICGTTKRACRMLPASVLSSLMGSGDPPPSPASYQYLLEAEIVVLPLFYENHWSVVIVFGLHKAADQPAVIVFFDTFDSRLDEAGVRTHVADFLIAVHRSTRSGAKTTLELHNDHVKVPCQDNPNDSGLWMLRNVERALRACTDTRKVCPPSSFLTNFWNVALEHRIRFDVDGAQDTVKDTRRAMLAIL</sequence>
<dbReference type="Proteomes" id="UP000030762">
    <property type="component" value="Unassembled WGS sequence"/>
</dbReference>
<feature type="compositionally biased region" description="Polar residues" evidence="2">
    <location>
        <begin position="131"/>
        <end position="142"/>
    </location>
</feature>
<keyword evidence="4" id="KW-1185">Reference proteome</keyword>
<protein>
    <submittedName>
        <fullName evidence="3">Uncharacterized protein</fullName>
    </submittedName>
</protein>
<feature type="coiled-coil region" evidence="1">
    <location>
        <begin position="53"/>
        <end position="80"/>
    </location>
</feature>
<keyword evidence="1" id="KW-0175">Coiled coil</keyword>
<proteinExistence type="predicted"/>
<name>T0PRR3_SAPDV</name>
<dbReference type="EMBL" id="JH767197">
    <property type="protein sequence ID" value="EQC28184.1"/>
    <property type="molecule type" value="Genomic_DNA"/>
</dbReference>
<dbReference type="Gene3D" id="3.40.395.10">
    <property type="entry name" value="Adenoviral Proteinase, Chain A"/>
    <property type="match status" value="1"/>
</dbReference>
<gene>
    <name evidence="3" type="ORF">SDRG_14009</name>
</gene>
<dbReference type="OrthoDB" id="10408560at2759"/>
<evidence type="ECO:0000256" key="1">
    <source>
        <dbReference type="SAM" id="Coils"/>
    </source>
</evidence>
<dbReference type="OMA" id="RTAMIET"/>
<evidence type="ECO:0000313" key="4">
    <source>
        <dbReference type="Proteomes" id="UP000030762"/>
    </source>
</evidence>
<dbReference type="AlphaFoldDB" id="T0PRR3"/>